<dbReference type="AlphaFoldDB" id="A0A251XNQ6"/>
<keyword evidence="2" id="KW-1185">Reference proteome</keyword>
<dbReference type="Gene3D" id="2.30.40.10">
    <property type="entry name" value="Urease, subunit C, domain 1"/>
    <property type="match status" value="1"/>
</dbReference>
<gene>
    <name evidence="1" type="ORF">CMMCAS07_08955</name>
</gene>
<organism evidence="1 2">
    <name type="scientific">Clavibacter michiganensis subsp. michiganensis</name>
    <dbReference type="NCBI Taxonomy" id="33013"/>
    <lineage>
        <taxon>Bacteria</taxon>
        <taxon>Bacillati</taxon>
        <taxon>Actinomycetota</taxon>
        <taxon>Actinomycetes</taxon>
        <taxon>Micrococcales</taxon>
        <taxon>Microbacteriaceae</taxon>
        <taxon>Clavibacter</taxon>
    </lineage>
</organism>
<protein>
    <submittedName>
        <fullName evidence="1">Dihydroorotase</fullName>
    </submittedName>
</protein>
<evidence type="ECO:0000313" key="1">
    <source>
        <dbReference type="EMBL" id="OUE05066.1"/>
    </source>
</evidence>
<dbReference type="EMBL" id="MDHH01000001">
    <property type="protein sequence ID" value="OUE05066.1"/>
    <property type="molecule type" value="Genomic_DNA"/>
</dbReference>
<dbReference type="SUPFAM" id="SSF51338">
    <property type="entry name" value="Composite domain of metallo-dependent hydrolases"/>
    <property type="match status" value="1"/>
</dbReference>
<reference evidence="1 2" key="1">
    <citation type="submission" date="2016-08" db="EMBL/GenBank/DDBJ databases">
        <title>Genome sequence of Clavibacter michiganensis subsp. michiganensis strain CASJ007.</title>
        <authorList>
            <person name="Thapa S.P."/>
            <person name="Coaker G."/>
        </authorList>
    </citation>
    <scope>NUCLEOTIDE SEQUENCE [LARGE SCALE GENOMIC DNA]</scope>
    <source>
        <strain evidence="1">CASJ007</strain>
    </source>
</reference>
<accession>A0A251XNQ6</accession>
<proteinExistence type="predicted"/>
<evidence type="ECO:0000313" key="2">
    <source>
        <dbReference type="Proteomes" id="UP000195062"/>
    </source>
</evidence>
<dbReference type="GO" id="GO:0016810">
    <property type="term" value="F:hydrolase activity, acting on carbon-nitrogen (but not peptide) bonds"/>
    <property type="evidence" value="ECO:0007669"/>
    <property type="project" value="InterPro"/>
</dbReference>
<sequence>MPDLILRRARVWTSPDETISGPQDVLILAGRVAAIGAVASSPGIAELDLGGRVVTSGFWNCHVHLTGRVWSRASRAPAEVQDSLDDMLLRRGFVGAVDLGSLPAPRTL</sequence>
<comment type="caution">
    <text evidence="1">The sequence shown here is derived from an EMBL/GenBank/DDBJ whole genome shotgun (WGS) entry which is preliminary data.</text>
</comment>
<dbReference type="Proteomes" id="UP000195062">
    <property type="component" value="Unassembled WGS sequence"/>
</dbReference>
<name>A0A251XNQ6_CLAMM</name>
<dbReference type="InterPro" id="IPR011059">
    <property type="entry name" value="Metal-dep_hydrolase_composite"/>
</dbReference>